<keyword evidence="4" id="KW-1185">Reference proteome</keyword>
<evidence type="ECO:0000259" key="2">
    <source>
        <dbReference type="SMART" id="SM00906"/>
    </source>
</evidence>
<reference evidence="3" key="1">
    <citation type="submission" date="2022-12" db="EMBL/GenBank/DDBJ databases">
        <authorList>
            <person name="Petersen C."/>
        </authorList>
    </citation>
    <scope>NUCLEOTIDE SEQUENCE</scope>
    <source>
        <strain evidence="3">IBT 21472</strain>
    </source>
</reference>
<dbReference type="PANTHER" id="PTHR31668">
    <property type="entry name" value="GLUCOSE TRANSPORT TRANSCRIPTION REGULATOR RGT1-RELATED-RELATED"/>
    <property type="match status" value="1"/>
</dbReference>
<dbReference type="SMART" id="SM00906">
    <property type="entry name" value="Fungal_trans"/>
    <property type="match status" value="1"/>
</dbReference>
<organism evidence="3 4">
    <name type="scientific">Penicillium atrosanguineum</name>
    <dbReference type="NCBI Taxonomy" id="1132637"/>
    <lineage>
        <taxon>Eukaryota</taxon>
        <taxon>Fungi</taxon>
        <taxon>Dikarya</taxon>
        <taxon>Ascomycota</taxon>
        <taxon>Pezizomycotina</taxon>
        <taxon>Eurotiomycetes</taxon>
        <taxon>Eurotiomycetidae</taxon>
        <taxon>Eurotiales</taxon>
        <taxon>Aspergillaceae</taxon>
        <taxon>Penicillium</taxon>
    </lineage>
</organism>
<accession>A0A9W9PP11</accession>
<keyword evidence="1" id="KW-0539">Nucleus</keyword>
<sequence length="449" mass="50367">MRCDVSPSLPCRPQRESSAVLLAHVTVFLKRLYPIMPVFDSSQVVKDCEQVETLSRSRYAFLLALCAATHLQLNLDVKQDHGVLQYSEHGRVLVAEALRALQEFDPIENLQIDSVLSSFFLFSAYGNMDQQDHAWFYLSQSISYAYALNLHREQTYASLPSAEAELRRRVFWLLFITERAYALQRGKPVMLRGSIRKPAIFTSAAPALLYGFVNLINVFEKVTPEFYHWNSCNGGGSMDIYALSDIYQSLAIPLPPLAEIPETQQVDLVVTQQWLQIRLWQTITDHPSNCEEVLPLQAPAAAGRAVMSFLASVSHESSDAHGIGIEQKLYDLGSSLVHFTQRSLPRTTAQLGYVTANVAELLFTILTSLGRIRGAQSYLFSSLLEKSESILGLDAIPQEMTLDMPLALDCHSRFGEWKTMLDNHPVADKHEETVYHIENPASGRSFGIP</sequence>
<protein>
    <submittedName>
        <fullName evidence="3">Transcriptional regulator family: Fungal Specific TF</fullName>
    </submittedName>
</protein>
<comment type="caution">
    <text evidence="3">The sequence shown here is derived from an EMBL/GenBank/DDBJ whole genome shotgun (WGS) entry which is preliminary data.</text>
</comment>
<dbReference type="GO" id="GO:0006351">
    <property type="term" value="P:DNA-templated transcription"/>
    <property type="evidence" value="ECO:0007669"/>
    <property type="project" value="InterPro"/>
</dbReference>
<reference evidence="3" key="2">
    <citation type="journal article" date="2023" name="IMA Fungus">
        <title>Comparative genomic study of the Penicillium genus elucidates a diverse pangenome and 15 lateral gene transfer events.</title>
        <authorList>
            <person name="Petersen C."/>
            <person name="Sorensen T."/>
            <person name="Nielsen M.R."/>
            <person name="Sondergaard T.E."/>
            <person name="Sorensen J.L."/>
            <person name="Fitzpatrick D.A."/>
            <person name="Frisvad J.C."/>
            <person name="Nielsen K.L."/>
        </authorList>
    </citation>
    <scope>NUCLEOTIDE SEQUENCE</scope>
    <source>
        <strain evidence="3">IBT 21472</strain>
    </source>
</reference>
<name>A0A9W9PP11_9EURO</name>
<dbReference type="Pfam" id="PF04082">
    <property type="entry name" value="Fungal_trans"/>
    <property type="match status" value="1"/>
</dbReference>
<proteinExistence type="predicted"/>
<dbReference type="Proteomes" id="UP001147746">
    <property type="component" value="Unassembled WGS sequence"/>
</dbReference>
<evidence type="ECO:0000256" key="1">
    <source>
        <dbReference type="ARBA" id="ARBA00023242"/>
    </source>
</evidence>
<dbReference type="PANTHER" id="PTHR31668:SF19">
    <property type="entry name" value="ZN(2)-C6 FUNGAL-TYPE DOMAIN-CONTAINING PROTEIN-RELATED"/>
    <property type="match status" value="1"/>
</dbReference>
<dbReference type="CDD" id="cd12148">
    <property type="entry name" value="fungal_TF_MHR"/>
    <property type="match status" value="1"/>
</dbReference>
<dbReference type="GO" id="GO:0003677">
    <property type="term" value="F:DNA binding"/>
    <property type="evidence" value="ECO:0007669"/>
    <property type="project" value="InterPro"/>
</dbReference>
<dbReference type="InterPro" id="IPR050797">
    <property type="entry name" value="Carb_Metab_Trans_Reg"/>
</dbReference>
<dbReference type="GO" id="GO:0008270">
    <property type="term" value="F:zinc ion binding"/>
    <property type="evidence" value="ECO:0007669"/>
    <property type="project" value="InterPro"/>
</dbReference>
<evidence type="ECO:0000313" key="3">
    <source>
        <dbReference type="EMBL" id="KAJ5299619.1"/>
    </source>
</evidence>
<dbReference type="AlphaFoldDB" id="A0A9W9PP11"/>
<evidence type="ECO:0000313" key="4">
    <source>
        <dbReference type="Proteomes" id="UP001147746"/>
    </source>
</evidence>
<dbReference type="EMBL" id="JAPZBO010000010">
    <property type="protein sequence ID" value="KAJ5299619.1"/>
    <property type="molecule type" value="Genomic_DNA"/>
</dbReference>
<gene>
    <name evidence="3" type="ORF">N7476_011176</name>
</gene>
<feature type="domain" description="Xylanolytic transcriptional activator regulatory" evidence="2">
    <location>
        <begin position="134"/>
        <end position="212"/>
    </location>
</feature>
<dbReference type="InterPro" id="IPR007219">
    <property type="entry name" value="XnlR_reg_dom"/>
</dbReference>